<feature type="domain" description="3-hydroxyisobutyrate dehydrogenase-like NAD-binding" evidence="6">
    <location>
        <begin position="167"/>
        <end position="285"/>
    </location>
</feature>
<dbReference type="PANTHER" id="PTHR43060:SF15">
    <property type="entry name" value="3-HYDROXYISOBUTYRATE DEHYDROGENASE-LIKE 1, MITOCHONDRIAL-RELATED"/>
    <property type="match status" value="1"/>
</dbReference>
<dbReference type="PIRSF" id="PIRSF000103">
    <property type="entry name" value="HIBADH"/>
    <property type="match status" value="1"/>
</dbReference>
<gene>
    <name evidence="7" type="ORF">HNR59_002226</name>
</gene>
<dbReference type="InterPro" id="IPR013328">
    <property type="entry name" value="6PGD_dom2"/>
</dbReference>
<dbReference type="GO" id="GO:0051287">
    <property type="term" value="F:NAD binding"/>
    <property type="evidence" value="ECO:0007669"/>
    <property type="project" value="InterPro"/>
</dbReference>
<evidence type="ECO:0000256" key="2">
    <source>
        <dbReference type="ARBA" id="ARBA00023002"/>
    </source>
</evidence>
<proteinExistence type="inferred from homology"/>
<dbReference type="EMBL" id="JACHEU010000001">
    <property type="protein sequence ID" value="MBB6012881.1"/>
    <property type="molecule type" value="Genomic_DNA"/>
</dbReference>
<dbReference type="Proteomes" id="UP000533306">
    <property type="component" value="Unassembled WGS sequence"/>
</dbReference>
<organism evidence="7 8">
    <name type="scientific">Aquamicrobium lusatiense</name>
    <dbReference type="NCBI Taxonomy" id="89772"/>
    <lineage>
        <taxon>Bacteria</taxon>
        <taxon>Pseudomonadati</taxon>
        <taxon>Pseudomonadota</taxon>
        <taxon>Alphaproteobacteria</taxon>
        <taxon>Hyphomicrobiales</taxon>
        <taxon>Phyllobacteriaceae</taxon>
        <taxon>Aquamicrobium</taxon>
    </lineage>
</organism>
<dbReference type="InterPro" id="IPR036291">
    <property type="entry name" value="NAD(P)-bd_dom_sf"/>
</dbReference>
<dbReference type="EC" id="1.1.1.31" evidence="7"/>
<evidence type="ECO:0000256" key="3">
    <source>
        <dbReference type="ARBA" id="ARBA00023027"/>
    </source>
</evidence>
<evidence type="ECO:0000256" key="4">
    <source>
        <dbReference type="PIRSR" id="PIRSR000103-1"/>
    </source>
</evidence>
<dbReference type="GO" id="GO:0050661">
    <property type="term" value="F:NADP binding"/>
    <property type="evidence" value="ECO:0007669"/>
    <property type="project" value="InterPro"/>
</dbReference>
<dbReference type="RefSeq" id="WP_183829924.1">
    <property type="nucleotide sequence ID" value="NZ_JACHEU010000001.1"/>
</dbReference>
<dbReference type="AlphaFoldDB" id="A0A7W9S2H1"/>
<dbReference type="GO" id="GO:0016054">
    <property type="term" value="P:organic acid catabolic process"/>
    <property type="evidence" value="ECO:0007669"/>
    <property type="project" value="UniProtKB-ARBA"/>
</dbReference>
<name>A0A7W9S2H1_9HYPH</name>
<evidence type="ECO:0000256" key="1">
    <source>
        <dbReference type="ARBA" id="ARBA00009080"/>
    </source>
</evidence>
<evidence type="ECO:0000313" key="8">
    <source>
        <dbReference type="Proteomes" id="UP000533306"/>
    </source>
</evidence>
<dbReference type="PANTHER" id="PTHR43060">
    <property type="entry name" value="3-HYDROXYISOBUTYRATE DEHYDROGENASE-LIKE 1, MITOCHONDRIAL-RELATED"/>
    <property type="match status" value="1"/>
</dbReference>
<reference evidence="7 8" key="1">
    <citation type="submission" date="2020-08" db="EMBL/GenBank/DDBJ databases">
        <title>Genomic Encyclopedia of Type Strains, Phase IV (KMG-IV): sequencing the most valuable type-strain genomes for metagenomic binning, comparative biology and taxonomic classification.</title>
        <authorList>
            <person name="Goeker M."/>
        </authorList>
    </citation>
    <scope>NUCLEOTIDE SEQUENCE [LARGE SCALE GENOMIC DNA]</scope>
    <source>
        <strain evidence="7 8">DSM 11099</strain>
    </source>
</reference>
<dbReference type="InterPro" id="IPR008927">
    <property type="entry name" value="6-PGluconate_DH-like_C_sf"/>
</dbReference>
<comment type="similarity">
    <text evidence="1">Belongs to the HIBADH-related family.</text>
</comment>
<dbReference type="GO" id="GO:0008442">
    <property type="term" value="F:3-hydroxyisobutyrate dehydrogenase activity"/>
    <property type="evidence" value="ECO:0007669"/>
    <property type="project" value="UniProtKB-EC"/>
</dbReference>
<dbReference type="InterPro" id="IPR015815">
    <property type="entry name" value="HIBADH-related"/>
</dbReference>
<evidence type="ECO:0000313" key="7">
    <source>
        <dbReference type="EMBL" id="MBB6012881.1"/>
    </source>
</evidence>
<accession>A0A7W9S2H1</accession>
<evidence type="ECO:0000259" key="5">
    <source>
        <dbReference type="Pfam" id="PF03446"/>
    </source>
</evidence>
<keyword evidence="2 7" id="KW-0560">Oxidoreductase</keyword>
<dbReference type="Pfam" id="PF03446">
    <property type="entry name" value="NAD_binding_2"/>
    <property type="match status" value="1"/>
</dbReference>
<sequence>MATVAFLGLGVMGYPMAAHLKNKGGHDVTVYNRTGAKAERWVAEHGGRFAATPAEAARDKDFVFSCVGNDDDLRSVTIGPDGAFQSMKKGAIFIDNTTASAQVARELAAHADKAGFSFLDAPVSGGQAGAENGVLTVMVGGEQAAFDHARPVIESFARMVGLMGPAGAGQLTKMINQIAIAGLVQGLAEGIHFGKKAGLDIEKVVDVISKGAAGSWQMENRHKTMNEGKYDFGFAVDWMRKDLGICLDEADRNGAKLPVTALIDQFYKDVQDMGGNRWDTSSLLARLER</sequence>
<dbReference type="Gene3D" id="1.10.1040.10">
    <property type="entry name" value="N-(1-d-carboxylethyl)-l-norvaline Dehydrogenase, domain 2"/>
    <property type="match status" value="1"/>
</dbReference>
<dbReference type="SUPFAM" id="SSF48179">
    <property type="entry name" value="6-phosphogluconate dehydrogenase C-terminal domain-like"/>
    <property type="match status" value="1"/>
</dbReference>
<dbReference type="SUPFAM" id="SSF51735">
    <property type="entry name" value="NAD(P)-binding Rossmann-fold domains"/>
    <property type="match status" value="1"/>
</dbReference>
<dbReference type="InterPro" id="IPR006115">
    <property type="entry name" value="6PGDH_NADP-bd"/>
</dbReference>
<feature type="active site" evidence="4">
    <location>
        <position position="173"/>
    </location>
</feature>
<feature type="domain" description="6-phosphogluconate dehydrogenase NADP-binding" evidence="5">
    <location>
        <begin position="3"/>
        <end position="162"/>
    </location>
</feature>
<dbReference type="PROSITE" id="PS00895">
    <property type="entry name" value="3_HYDROXYISOBUT_DH"/>
    <property type="match status" value="1"/>
</dbReference>
<keyword evidence="3" id="KW-0520">NAD</keyword>
<protein>
    <submittedName>
        <fullName evidence="7">3-hydroxyisobutyrate dehydrogenase</fullName>
        <ecNumber evidence="7">1.1.1.31</ecNumber>
    </submittedName>
</protein>
<dbReference type="InterPro" id="IPR029154">
    <property type="entry name" value="HIBADH-like_NADP-bd"/>
</dbReference>
<dbReference type="InterPro" id="IPR002204">
    <property type="entry name" value="3-OH-isobutyrate_DH-rel_CS"/>
</dbReference>
<comment type="caution">
    <text evidence="7">The sequence shown here is derived from an EMBL/GenBank/DDBJ whole genome shotgun (WGS) entry which is preliminary data.</text>
</comment>
<evidence type="ECO:0000259" key="6">
    <source>
        <dbReference type="Pfam" id="PF14833"/>
    </source>
</evidence>
<dbReference type="Pfam" id="PF14833">
    <property type="entry name" value="NAD_binding_11"/>
    <property type="match status" value="1"/>
</dbReference>
<keyword evidence="8" id="KW-1185">Reference proteome</keyword>
<dbReference type="Gene3D" id="3.40.50.720">
    <property type="entry name" value="NAD(P)-binding Rossmann-like Domain"/>
    <property type="match status" value="1"/>
</dbReference>